<organism evidence="1 2">
    <name type="scientific">Phlebia brevispora</name>
    <dbReference type="NCBI Taxonomy" id="194682"/>
    <lineage>
        <taxon>Eukaryota</taxon>
        <taxon>Fungi</taxon>
        <taxon>Dikarya</taxon>
        <taxon>Basidiomycota</taxon>
        <taxon>Agaricomycotina</taxon>
        <taxon>Agaricomycetes</taxon>
        <taxon>Polyporales</taxon>
        <taxon>Meruliaceae</taxon>
        <taxon>Phlebia</taxon>
    </lineage>
</organism>
<name>A0ACC1T2V7_9APHY</name>
<reference evidence="1" key="1">
    <citation type="submission" date="2022-07" db="EMBL/GenBank/DDBJ databases">
        <title>Genome Sequence of Phlebia brevispora.</title>
        <authorList>
            <person name="Buettner E."/>
        </authorList>
    </citation>
    <scope>NUCLEOTIDE SEQUENCE</scope>
    <source>
        <strain evidence="1">MPL23</strain>
    </source>
</reference>
<comment type="caution">
    <text evidence="1">The sequence shown here is derived from an EMBL/GenBank/DDBJ whole genome shotgun (WGS) entry which is preliminary data.</text>
</comment>
<dbReference type="EMBL" id="JANHOG010000710">
    <property type="protein sequence ID" value="KAJ3552066.1"/>
    <property type="molecule type" value="Genomic_DNA"/>
</dbReference>
<dbReference type="Proteomes" id="UP001148662">
    <property type="component" value="Unassembled WGS sequence"/>
</dbReference>
<protein>
    <submittedName>
        <fullName evidence="1">Uncharacterized protein</fullName>
    </submittedName>
</protein>
<proteinExistence type="predicted"/>
<evidence type="ECO:0000313" key="2">
    <source>
        <dbReference type="Proteomes" id="UP001148662"/>
    </source>
</evidence>
<gene>
    <name evidence="1" type="ORF">NM688_g4352</name>
</gene>
<evidence type="ECO:0000313" key="1">
    <source>
        <dbReference type="EMBL" id="KAJ3552066.1"/>
    </source>
</evidence>
<sequence length="1191" mass="134769">MPPSQRFQQRVVPGLGRHYTSPKKNSRHVKGSDKNRVISLGREVRAQNASMRLQQLRAETQESLTQTPAETPHLAEDGGWDDMEPTTEPSESFAASPVEQRSSNQGTPSKRRRVTQNLEMPYLSYVQQSIQKPAPSSFTCRHACTRSNCTTGISQVLILYWDHLETHGVPYCECTLLAVVLVQHGVFPSAPSDPRLAVSIDLLDFCRALFERSGDAVTALSGALQRFYVHRGWRLINEQGAAVVDPFRRGLAHAMQWYDVLRINVERQVDKSLDLAVQAVASYRHETQKNVNGRTATAEHRSPQAPSVEEHSITSTSSHTPETTLQCARILQKRCPACFGSRTFGKPVSKGCDIHVAVDANFSHRHLRSAGDGIPFYDPTYIISADRVNAVGDRIEELRKKPKRKYVPKVPDSTLDECEHGHEAANEHKVKTADKRFDDKGLFAMICRHDIPLLVANVDTPGERQKYVIAAVEWLFELIPPHATVGILYDIGCTTHRSVQLYPFLPDSVTNRIQWATSAMHAYGHQWACQLVLWSKLRVIISVSRTSGRWKRLWLVDRHIQAIGETGLSDLGINIDRRLRRASEQAAANLEALRSCEVEEIELRRQWQLQKDEQTSVQSYAPARLKKDLHAILTLQAEVDRLEDVISSTQTSLKNLAFASQVEALYASVNIDYLPGVLRNHPLEFVHMLVLAREQKISLRSHLNSHFHEWALLDQAAGGRDLAIDPSGDAEAPRWLEDMEVRNGITAMHKYNHAIDEKKRCSEEAENMCRWFGLELTAIEVAIRLPQSKGLPTNQPALMNSTDGSADAPYLHLLHARREQHLLRRHGWRTSLVSRFRYDYHLRSSVEWLAPSVLPEGFLAMEDEEIDADGYDLGDDDAECSDLKKTLIADFMEDRLEKDTIDDVLDILSQSSVPADKESDSDSDVFVPPSPTRRAYRPGPDKKLVVYSGLSIGETLCQWVLPRPYATHTFPELFSTCWIPIPAAEISHPRSSKLDGHQIHFSIDDIACLSNPDGWLNDVCINGCALVLRHFYGIPSRLCALFLTYAITCVCKQNLDSLKRSIACLRWQESDVWLIPIHQEHRKHWTMVAVLISTKTIYHFDSFAEEACWLEDINDTMRLLKFLHGEDSAMPLDGWSAYPLLIMPHQTNEHDCGLWVLATMLAFIKGYEMTGLSEVDMPKFRHYLLNLIARL</sequence>
<keyword evidence="2" id="KW-1185">Reference proteome</keyword>
<accession>A0ACC1T2V7</accession>